<dbReference type="EMBL" id="LAZR01010405">
    <property type="protein sequence ID" value="KKM67128.1"/>
    <property type="molecule type" value="Genomic_DNA"/>
</dbReference>
<dbReference type="AlphaFoldDB" id="A0A0F9JC40"/>
<evidence type="ECO:0000313" key="1">
    <source>
        <dbReference type="EMBL" id="KKM67128.1"/>
    </source>
</evidence>
<dbReference type="CDD" id="cd11530">
    <property type="entry name" value="NTP-PPase_DR2231_like"/>
    <property type="match status" value="1"/>
</dbReference>
<dbReference type="InterPro" id="IPR023292">
    <property type="entry name" value="NTP_PyroPHydrolase-like_dom_sf"/>
</dbReference>
<gene>
    <name evidence="1" type="ORF">LCGC14_1474310</name>
</gene>
<organism evidence="1">
    <name type="scientific">marine sediment metagenome</name>
    <dbReference type="NCBI Taxonomy" id="412755"/>
    <lineage>
        <taxon>unclassified sequences</taxon>
        <taxon>metagenomes</taxon>
        <taxon>ecological metagenomes</taxon>
    </lineage>
</organism>
<name>A0A0F9JC40_9ZZZZ</name>
<dbReference type="InterPro" id="IPR021130">
    <property type="entry name" value="PRib-ATP_PPHydrolase-like"/>
</dbReference>
<dbReference type="InterPro" id="IPR033653">
    <property type="entry name" value="NTP-PPase_DR2231-like"/>
</dbReference>
<accession>A0A0F9JC40</accession>
<comment type="caution">
    <text evidence="1">The sequence shown here is derived from an EMBL/GenBank/DDBJ whole genome shotgun (WGS) entry which is preliminary data.</text>
</comment>
<sequence length="124" mass="13809">MNDMLKAVEEFHAVYDPGDLDEPGIPDPKITMFRFDLINEELHEYDAAVQKGDKVEVLDSLCDLAYVVMGTVLAHGMGDVFDQAFAEVHRSNMAKFPGGVVTREPNGKIVKPDSWSPPNLEQFV</sequence>
<dbReference type="Gene3D" id="1.10.3420.10">
    <property type="entry name" value="putative ntp pyrophosphohydrolase like domain"/>
    <property type="match status" value="1"/>
</dbReference>
<evidence type="ECO:0008006" key="2">
    <source>
        <dbReference type="Google" id="ProtNLM"/>
    </source>
</evidence>
<dbReference type="Pfam" id="PF01503">
    <property type="entry name" value="PRA-PH"/>
    <property type="match status" value="1"/>
</dbReference>
<proteinExistence type="predicted"/>
<reference evidence="1" key="1">
    <citation type="journal article" date="2015" name="Nature">
        <title>Complex archaea that bridge the gap between prokaryotes and eukaryotes.</title>
        <authorList>
            <person name="Spang A."/>
            <person name="Saw J.H."/>
            <person name="Jorgensen S.L."/>
            <person name="Zaremba-Niedzwiedzka K."/>
            <person name="Martijn J."/>
            <person name="Lind A.E."/>
            <person name="van Eijk R."/>
            <person name="Schleper C."/>
            <person name="Guy L."/>
            <person name="Ettema T.J."/>
        </authorList>
    </citation>
    <scope>NUCLEOTIDE SEQUENCE</scope>
</reference>
<protein>
    <recommendedName>
        <fullName evidence="2">NTP pyrophosphohydrolase MazG putative catalytic core domain-containing protein</fullName>
    </recommendedName>
</protein>